<dbReference type="InterPro" id="IPR018200">
    <property type="entry name" value="USP_CS"/>
</dbReference>
<dbReference type="Gene3D" id="3.90.70.10">
    <property type="entry name" value="Cysteine proteinases"/>
    <property type="match status" value="1"/>
</dbReference>
<dbReference type="InterPro" id="IPR050185">
    <property type="entry name" value="Ub_carboxyl-term_hydrolase"/>
</dbReference>
<dbReference type="PANTHER" id="PTHR21646">
    <property type="entry name" value="UBIQUITIN CARBOXYL-TERMINAL HYDROLASE"/>
    <property type="match status" value="1"/>
</dbReference>
<evidence type="ECO:0000313" key="3">
    <source>
        <dbReference type="Proteomes" id="UP000241365"/>
    </source>
</evidence>
<evidence type="ECO:0000259" key="1">
    <source>
        <dbReference type="PROSITE" id="PS50235"/>
    </source>
</evidence>
<keyword evidence="3" id="KW-1185">Reference proteome</keyword>
<organism evidence="2 3">
    <name type="scientific">Powai lake megavirus</name>
    <dbReference type="NCBI Taxonomy" id="1842663"/>
    <lineage>
        <taxon>Viruses</taxon>
        <taxon>Varidnaviria</taxon>
        <taxon>Bamfordvirae</taxon>
        <taxon>Nucleocytoviricota</taxon>
        <taxon>Megaviricetes</taxon>
        <taxon>Imitervirales</taxon>
        <taxon>Mimiviridae</taxon>
        <taxon>Megamimivirinae</taxon>
        <taxon>Megavirus</taxon>
        <taxon>Megavirus powaiense</taxon>
    </lineage>
</organism>
<dbReference type="InterPro" id="IPR038765">
    <property type="entry name" value="Papain-like_cys_pep_sf"/>
</dbReference>
<name>A0A167RHJ8_9VIRU</name>
<dbReference type="RefSeq" id="YP_010776442.1">
    <property type="nucleotide sequence ID" value="NC_075034.1"/>
</dbReference>
<proteinExistence type="predicted"/>
<dbReference type="Proteomes" id="UP000241365">
    <property type="component" value="Segment"/>
</dbReference>
<dbReference type="InterPro" id="IPR001394">
    <property type="entry name" value="Peptidase_C19_UCH"/>
</dbReference>
<dbReference type="PROSITE" id="PS50235">
    <property type="entry name" value="USP_3"/>
    <property type="match status" value="1"/>
</dbReference>
<dbReference type="PROSITE" id="PS00973">
    <property type="entry name" value="USP_2"/>
    <property type="match status" value="1"/>
</dbReference>
<sequence>MHRSDIVINNPKLNFQSKAYGLTGIVNLGNTCYMNSAIQALAHNPILVNYMISNKNDIYITLLKNAAKILKDCEKFKLNNDNNIPIELKKKIISTNYDHTKLDTEEINIILNNTITVQLIRLFEHMWKQNCIVIPTSFRILFCEARDKFFYGYEHHDAEEAYTCILQKIQEELSEKKNIKFRMQNTSVMEFLTFTQNMREKISRANNIIERDELLKYYYAKTNEMPKEALMMNSYSTMKKHYGENYSYVMEMFTGFQHSSLCCPDISCGYVSNKFEPFTHLSLPMPMKSMSLNINDCLKEYFNDEVLDKNNSWNCEKCHNNVSAIKKLKLWTLPHVLVIQFKRFGLMRQYKDNRIVDFPIENWDISDLISDNQMESNNNYKYKLQCVINHTGGLDHGHYYTYNLDINTNKWYSFNDKDVNQISLNRIVSPTAYLLFYVRQDLLSN</sequence>
<dbReference type="SUPFAM" id="SSF54001">
    <property type="entry name" value="Cysteine proteinases"/>
    <property type="match status" value="1"/>
</dbReference>
<reference evidence="2 3" key="1">
    <citation type="journal article" date="2016" name="Genome Announc.">
        <title>Complete Genome Sequence of a New Megavirus Family Member Isolated from an Inland Water Lake for the First Time in India.</title>
        <authorList>
            <person name="Chatterjee A."/>
            <person name="Ali F."/>
            <person name="Bange D."/>
            <person name="Kondabagil K."/>
        </authorList>
    </citation>
    <scope>NUCLEOTIDE SEQUENCE [LARGE SCALE GENOMIC DNA]</scope>
    <source>
        <strain evidence="2">1</strain>
    </source>
</reference>
<dbReference type="GO" id="GO:0004843">
    <property type="term" value="F:cysteine-type deubiquitinase activity"/>
    <property type="evidence" value="ECO:0007669"/>
    <property type="project" value="InterPro"/>
</dbReference>
<dbReference type="KEGG" id="vg:80513053"/>
<dbReference type="GO" id="GO:0016579">
    <property type="term" value="P:protein deubiquitination"/>
    <property type="evidence" value="ECO:0007669"/>
    <property type="project" value="InterPro"/>
</dbReference>
<dbReference type="GeneID" id="80513053"/>
<dbReference type="InterPro" id="IPR028889">
    <property type="entry name" value="USP"/>
</dbReference>
<dbReference type="Pfam" id="PF00443">
    <property type="entry name" value="UCH"/>
    <property type="match status" value="1"/>
</dbReference>
<dbReference type="PANTHER" id="PTHR21646:SF46">
    <property type="entry name" value="UBIQUITIN CARBOXYL-TERMINAL HYDROLASE"/>
    <property type="match status" value="1"/>
</dbReference>
<dbReference type="EMBL" id="KU877344">
    <property type="protein sequence ID" value="ANB50691.1"/>
    <property type="molecule type" value="Genomic_DNA"/>
</dbReference>
<feature type="domain" description="USP" evidence="1">
    <location>
        <begin position="23"/>
        <end position="440"/>
    </location>
</feature>
<protein>
    <recommendedName>
        <fullName evidence="1">USP domain-containing protein</fullName>
    </recommendedName>
</protein>
<dbReference type="PROSITE" id="PS00972">
    <property type="entry name" value="USP_1"/>
    <property type="match status" value="1"/>
</dbReference>
<evidence type="ECO:0000313" key="2">
    <source>
        <dbReference type="EMBL" id="ANB50691.1"/>
    </source>
</evidence>
<dbReference type="CDD" id="cd02674">
    <property type="entry name" value="Peptidase_C19R"/>
    <property type="match status" value="1"/>
</dbReference>
<accession>A0A167RHJ8</accession>